<gene>
    <name evidence="1" type="ordered locus">XF_0098</name>
</gene>
<name>Q9PH48_XYLFA</name>
<dbReference type="PIR" id="H82849">
    <property type="entry name" value="H82849"/>
</dbReference>
<sequence length="64" mass="7279">MNIISIRDPDVSQTQEVRYRELNGQQQILAEKIPQTIIGMRIHGCRDSLAQGKHGNPSDCYRQA</sequence>
<protein>
    <submittedName>
        <fullName evidence="1">Uncharacterized protein</fullName>
    </submittedName>
</protein>
<accession>Q9PH48</accession>
<dbReference type="STRING" id="160492.XF_0098"/>
<evidence type="ECO:0000313" key="1">
    <source>
        <dbReference type="EMBL" id="AAF82911.1"/>
    </source>
</evidence>
<evidence type="ECO:0000313" key="2">
    <source>
        <dbReference type="Proteomes" id="UP000000812"/>
    </source>
</evidence>
<reference evidence="1 2" key="1">
    <citation type="journal article" date="2000" name="Nature">
        <title>The genome sequence of the plant pathogen Xylella fastidiosa.</title>
        <authorList>
            <person name="Simpson A.J."/>
            <person name="Reinach F.C."/>
            <person name="Arruda P."/>
            <person name="Abreu F.A."/>
            <person name="Acencio M."/>
            <person name="Alvarenga R."/>
            <person name="Alves L.M."/>
            <person name="Araya J.E."/>
            <person name="Baia G.S."/>
            <person name="Baptista C.S."/>
            <person name="Barros M.H."/>
            <person name="Bonaccorsi E.D."/>
            <person name="Bordin S."/>
            <person name="Bove J.M."/>
            <person name="Briones M.R."/>
            <person name="Bueno M.R."/>
            <person name="Camargo A.A."/>
            <person name="Camargo L.E."/>
            <person name="Carraro D.M."/>
            <person name="Carrer H."/>
            <person name="Colauto N.B."/>
            <person name="Colombo C."/>
            <person name="Costa F.F."/>
            <person name="Costa M.C."/>
            <person name="Costa-Neto C.M."/>
            <person name="Coutinho L.L."/>
            <person name="Cristofani M."/>
            <person name="Dias-Neto E."/>
            <person name="Docena C."/>
            <person name="El-Dorry H."/>
            <person name="Facincani A.P."/>
            <person name="Ferreira A.J."/>
            <person name="Ferreira V.C."/>
            <person name="Ferro J.A."/>
            <person name="Fraga J.S."/>
            <person name="Franca S.C."/>
            <person name="Franco M.C."/>
            <person name="Frohme M."/>
            <person name="Furlan L.R."/>
            <person name="Garnier M."/>
            <person name="Goldman G.H."/>
            <person name="Goldman M.H."/>
            <person name="Gomes S.L."/>
            <person name="Gruber A."/>
            <person name="Ho P.L."/>
            <person name="Hoheisel J.D."/>
            <person name="Junqueira M.L."/>
            <person name="Kemper E.L."/>
            <person name="Kitajima J.P."/>
            <person name="Krieger J.E."/>
            <person name="Kuramae E.E."/>
            <person name="Laigret F."/>
            <person name="Lambais M.R."/>
            <person name="Leite L.C."/>
            <person name="Lemos E.G."/>
            <person name="Lemos M.V."/>
            <person name="Lopes S.A."/>
            <person name="Lopes C.R."/>
            <person name="Machado J.A."/>
            <person name="Machado M.A."/>
            <person name="Madeira A.M."/>
            <person name="Madeira H.M."/>
            <person name="Marino C.L."/>
            <person name="Marques M.V."/>
            <person name="Martins E.A."/>
            <person name="Martins E.M."/>
            <person name="Matsukuma A.Y."/>
            <person name="Menck C.F."/>
            <person name="Miracca E.C."/>
            <person name="Miyaki C.Y."/>
            <person name="Monteriro-Vitorello C.B."/>
            <person name="Moon D.H."/>
            <person name="Nagai M.A."/>
            <person name="Nascimento A.L."/>
            <person name="Netto L.E."/>
            <person name="Nhani A.Jr."/>
            <person name="Nobrega F.G."/>
            <person name="Nunes L.R."/>
            <person name="Oliveira M.A."/>
            <person name="de Oliveira M.C."/>
            <person name="de Oliveira R.C."/>
            <person name="Palmieri D.A."/>
            <person name="Paris A."/>
            <person name="Peixoto B.R."/>
            <person name="Pereira G.A."/>
            <person name="Pereira H.A.Jr."/>
            <person name="Pesquero J.B."/>
            <person name="Quaggio R.B."/>
            <person name="Roberto P.G."/>
            <person name="Rodrigues V."/>
            <person name="de M Rosa A.J."/>
            <person name="de Rosa V.E.Jr."/>
            <person name="de Sa R.G."/>
            <person name="Santelli R.V."/>
            <person name="Sawasaki H.E."/>
            <person name="da Silva A.C."/>
            <person name="da Silva A.M."/>
            <person name="da Silva F.R."/>
            <person name="da Silva W.A.Jr."/>
            <person name="da Silveira J.F."/>
            <person name="Silvestri M.L."/>
            <person name="Siqueira W.J."/>
            <person name="de Souza A.A."/>
            <person name="de Souza A.P."/>
            <person name="Terenzi M.F."/>
            <person name="Truffi D."/>
            <person name="Tsai S.M."/>
            <person name="Tsuhako M.H."/>
            <person name="Vallada H."/>
            <person name="Van Sluys M.A."/>
            <person name="Verjovski-Almeida S."/>
            <person name="Vettore A.L."/>
            <person name="Zago M.A."/>
            <person name="Zatz M."/>
            <person name="Meidanis J."/>
            <person name="Setubal J.C."/>
        </authorList>
    </citation>
    <scope>NUCLEOTIDE SEQUENCE [LARGE SCALE GENOMIC DNA]</scope>
    <source>
        <strain evidence="1 2">9a5c</strain>
    </source>
</reference>
<dbReference type="KEGG" id="xfa:XF_0098"/>
<dbReference type="EMBL" id="AE003849">
    <property type="protein sequence ID" value="AAF82911.1"/>
    <property type="molecule type" value="Genomic_DNA"/>
</dbReference>
<dbReference type="HOGENOM" id="CLU_2866859_0_0_6"/>
<proteinExistence type="predicted"/>
<dbReference type="AlphaFoldDB" id="Q9PH48"/>
<organism evidence="1 2">
    <name type="scientific">Xylella fastidiosa (strain 9a5c)</name>
    <dbReference type="NCBI Taxonomy" id="160492"/>
    <lineage>
        <taxon>Bacteria</taxon>
        <taxon>Pseudomonadati</taxon>
        <taxon>Pseudomonadota</taxon>
        <taxon>Gammaproteobacteria</taxon>
        <taxon>Lysobacterales</taxon>
        <taxon>Lysobacteraceae</taxon>
        <taxon>Xylella</taxon>
    </lineage>
</organism>
<dbReference type="Proteomes" id="UP000000812">
    <property type="component" value="Chromosome"/>
</dbReference>